<dbReference type="InterPro" id="IPR027304">
    <property type="entry name" value="Trigger_fact/SurA_dom_sf"/>
</dbReference>
<gene>
    <name evidence="4" type="ORF">D3H55_20995</name>
</gene>
<reference evidence="4 5" key="1">
    <citation type="submission" date="2018-09" db="EMBL/GenBank/DDBJ databases">
        <title>Bacillus saliacetes sp. nov., isolated from Thai shrimp paste (Ka-pi).</title>
        <authorList>
            <person name="Daroonpunt R."/>
            <person name="Tanasupawat S."/>
            <person name="Yiamsombut S."/>
        </authorList>
    </citation>
    <scope>NUCLEOTIDE SEQUENCE [LARGE SCALE GENOMIC DNA]</scope>
    <source>
        <strain evidence="4 5">SKP7-4</strain>
    </source>
</reference>
<comment type="caution">
    <text evidence="4">The sequence shown here is derived from an EMBL/GenBank/DDBJ whole genome shotgun (WGS) entry which is preliminary data.</text>
</comment>
<feature type="chain" id="PRO_5039246992" evidence="3">
    <location>
        <begin position="20"/>
        <end position="259"/>
    </location>
</feature>
<dbReference type="AlphaFoldDB" id="A0A3A1QPM1"/>
<dbReference type="RefSeq" id="WP_119549266.1">
    <property type="nucleotide sequence ID" value="NZ_QXIR01000040.1"/>
</dbReference>
<feature type="coiled-coil region" evidence="1">
    <location>
        <begin position="212"/>
        <end position="239"/>
    </location>
</feature>
<accession>A0A3A1QPM1</accession>
<dbReference type="PROSITE" id="PS51257">
    <property type="entry name" value="PROKAR_LIPOPROTEIN"/>
    <property type="match status" value="1"/>
</dbReference>
<evidence type="ECO:0000313" key="5">
    <source>
        <dbReference type="Proteomes" id="UP000265801"/>
    </source>
</evidence>
<feature type="region of interest" description="Disordered" evidence="2">
    <location>
        <begin position="20"/>
        <end position="63"/>
    </location>
</feature>
<keyword evidence="3" id="KW-0732">Signal</keyword>
<feature type="compositionally biased region" description="Basic and acidic residues" evidence="2">
    <location>
        <begin position="26"/>
        <end position="45"/>
    </location>
</feature>
<feature type="signal peptide" evidence="3">
    <location>
        <begin position="1"/>
        <end position="19"/>
    </location>
</feature>
<name>A0A3A1QPM1_9BACI</name>
<dbReference type="PANTHER" id="PTHR47245">
    <property type="entry name" value="PEPTIDYLPROLYL ISOMERASE"/>
    <property type="match status" value="1"/>
</dbReference>
<keyword evidence="1" id="KW-0175">Coiled coil</keyword>
<proteinExistence type="predicted"/>
<organism evidence="4 5">
    <name type="scientific">Bacillus salacetis</name>
    <dbReference type="NCBI Taxonomy" id="2315464"/>
    <lineage>
        <taxon>Bacteria</taxon>
        <taxon>Bacillati</taxon>
        <taxon>Bacillota</taxon>
        <taxon>Bacilli</taxon>
        <taxon>Bacillales</taxon>
        <taxon>Bacillaceae</taxon>
        <taxon>Bacillus</taxon>
    </lineage>
</organism>
<dbReference type="Gene3D" id="1.10.4030.10">
    <property type="entry name" value="Porin chaperone SurA, peptide-binding domain"/>
    <property type="match status" value="1"/>
</dbReference>
<dbReference type="Proteomes" id="UP000265801">
    <property type="component" value="Unassembled WGS sequence"/>
</dbReference>
<dbReference type="OrthoDB" id="4775280at2"/>
<evidence type="ECO:0000256" key="1">
    <source>
        <dbReference type="SAM" id="Coils"/>
    </source>
</evidence>
<keyword evidence="5" id="KW-1185">Reference proteome</keyword>
<keyword evidence="4" id="KW-0413">Isomerase</keyword>
<evidence type="ECO:0000256" key="3">
    <source>
        <dbReference type="SAM" id="SignalP"/>
    </source>
</evidence>
<dbReference type="PANTHER" id="PTHR47245:SF2">
    <property type="entry name" value="PEPTIDYL-PROLYL CIS-TRANS ISOMERASE HP_0175-RELATED"/>
    <property type="match status" value="1"/>
</dbReference>
<dbReference type="SUPFAM" id="SSF109998">
    <property type="entry name" value="Triger factor/SurA peptide-binding domain-like"/>
    <property type="match status" value="1"/>
</dbReference>
<feature type="compositionally biased region" description="Basic and acidic residues" evidence="2">
    <location>
        <begin position="53"/>
        <end position="63"/>
    </location>
</feature>
<dbReference type="Pfam" id="PF13624">
    <property type="entry name" value="SurA_N_3"/>
    <property type="match status" value="1"/>
</dbReference>
<protein>
    <submittedName>
        <fullName evidence="4">Peptidylprolyl isomerase</fullName>
    </submittedName>
</protein>
<dbReference type="EMBL" id="QXIR01000040">
    <property type="protein sequence ID" value="RIW28777.1"/>
    <property type="molecule type" value="Genomic_DNA"/>
</dbReference>
<sequence>MKSKWTLAMLAGMISIGLAACGDNNENSKEADKDNAKQEQTEQTKEQTAQMEEMQKKMEEQQVDEKATVAVVNEEDIKGQAYNALLSDSQIRYQQMGQDPTTKEVAAQLKESTLDSLIGQTLLLQEADKKGYEASEEEIQKELDTIKENYEDDAQFEETLKSSGLTMDGLKGEIANNIKYTAYVENELTIEEVKEEDVKAYYDKYAEQSSGSEEAKSQVPEYEEIKDQIKQQLENQNTQDVLTAEVERLKKDASIDVKI</sequence>
<evidence type="ECO:0000256" key="2">
    <source>
        <dbReference type="SAM" id="MobiDB-lite"/>
    </source>
</evidence>
<evidence type="ECO:0000313" key="4">
    <source>
        <dbReference type="EMBL" id="RIW28777.1"/>
    </source>
</evidence>
<dbReference type="InterPro" id="IPR050245">
    <property type="entry name" value="PrsA_foldase"/>
</dbReference>
<dbReference type="GO" id="GO:0016853">
    <property type="term" value="F:isomerase activity"/>
    <property type="evidence" value="ECO:0007669"/>
    <property type="project" value="UniProtKB-KW"/>
</dbReference>